<evidence type="ECO:0000256" key="2">
    <source>
        <dbReference type="SAM" id="MobiDB-lite"/>
    </source>
</evidence>
<dbReference type="InterPro" id="IPR029063">
    <property type="entry name" value="SAM-dependent_MTases_sf"/>
</dbReference>
<evidence type="ECO:0000256" key="1">
    <source>
        <dbReference type="ARBA" id="ARBA00038158"/>
    </source>
</evidence>
<dbReference type="AlphaFoldDB" id="A0AAI9V5H4"/>
<feature type="region of interest" description="Disordered" evidence="2">
    <location>
        <begin position="400"/>
        <end position="476"/>
    </location>
</feature>
<feature type="non-terminal residue" evidence="3">
    <location>
        <position position="1"/>
    </location>
</feature>
<dbReference type="SUPFAM" id="SSF53335">
    <property type="entry name" value="S-adenosyl-L-methionine-dependent methyltransferases"/>
    <property type="match status" value="1"/>
</dbReference>
<protein>
    <submittedName>
        <fullName evidence="3">Methyltransferase</fullName>
    </submittedName>
</protein>
<evidence type="ECO:0000313" key="4">
    <source>
        <dbReference type="Proteomes" id="UP001239213"/>
    </source>
</evidence>
<dbReference type="PANTHER" id="PTHR43591">
    <property type="entry name" value="METHYLTRANSFERASE"/>
    <property type="match status" value="1"/>
</dbReference>
<dbReference type="GO" id="GO:0032259">
    <property type="term" value="P:methylation"/>
    <property type="evidence" value="ECO:0007669"/>
    <property type="project" value="UniProtKB-KW"/>
</dbReference>
<feature type="region of interest" description="Disordered" evidence="2">
    <location>
        <begin position="40"/>
        <end position="68"/>
    </location>
</feature>
<gene>
    <name evidence="3" type="ORF">CCUS01_00950</name>
</gene>
<comment type="similarity">
    <text evidence="1">Belongs to the methyltransferase superfamily. LaeA methyltransferase family.</text>
</comment>
<evidence type="ECO:0000313" key="3">
    <source>
        <dbReference type="EMBL" id="KAK1470832.1"/>
    </source>
</evidence>
<dbReference type="EMBL" id="MPDP01000223">
    <property type="protein sequence ID" value="KAK1470832.1"/>
    <property type="molecule type" value="Genomic_DNA"/>
</dbReference>
<organism evidence="3 4">
    <name type="scientific">Colletotrichum cuscutae</name>
    <dbReference type="NCBI Taxonomy" id="1209917"/>
    <lineage>
        <taxon>Eukaryota</taxon>
        <taxon>Fungi</taxon>
        <taxon>Dikarya</taxon>
        <taxon>Ascomycota</taxon>
        <taxon>Pezizomycotina</taxon>
        <taxon>Sordariomycetes</taxon>
        <taxon>Hypocreomycetidae</taxon>
        <taxon>Glomerellales</taxon>
        <taxon>Glomerellaceae</taxon>
        <taxon>Colletotrichum</taxon>
        <taxon>Colletotrichum acutatum species complex</taxon>
    </lineage>
</organism>
<feature type="compositionally biased region" description="Low complexity" evidence="2">
    <location>
        <begin position="51"/>
        <end position="63"/>
    </location>
</feature>
<dbReference type="PANTHER" id="PTHR43591:SF10">
    <property type="entry name" value="ABC TRANSMEMBRANE TYPE-1 DOMAIN-CONTAINING PROTEIN-RELATED"/>
    <property type="match status" value="1"/>
</dbReference>
<keyword evidence="3" id="KW-0808">Transferase</keyword>
<dbReference type="GO" id="GO:0008168">
    <property type="term" value="F:methyltransferase activity"/>
    <property type="evidence" value="ECO:0007669"/>
    <property type="project" value="UniProtKB-KW"/>
</dbReference>
<reference evidence="3" key="1">
    <citation type="submission" date="2016-11" db="EMBL/GenBank/DDBJ databases">
        <title>The genome sequence of Colletotrichum cuscutae.</title>
        <authorList>
            <person name="Baroncelli R."/>
        </authorList>
    </citation>
    <scope>NUCLEOTIDE SEQUENCE</scope>
    <source>
        <strain evidence="3">IMI 304802</strain>
    </source>
</reference>
<sequence>DFAKHGRLRAAARFTSVILNVFPYLHSFHTRETKKAHIMAEAPGTPPPTTAPAAGVASADPAPTTSPSRVVPAVAIEPAQQDDPVEADEGFASDNDSSMDDRIVIDYPEEYGRRYHAFRPGSYSFPNDEVEMERLDMAHAMMVRAIGSKLWLAPLAKEKVHRILDIGTGTGIWAVEIGDIFENAEVIGNDLSAIQPEWCVKSRHESLSDDSKAHSSSLDSRVPPNVKFEIDDVESEWVGVKKYDFIMCRYMAASIQDWPKLIANIYDNLNPGGWAEFQDMSTEYYSDDGSYKPEHATYEWNQTFVETLDKIGRDPRPGPKLEGWVRGHGGFEHVAHHKFKTPIGPWARHRHFKDQGLLNLAQILEGLEGFSLKLLCGVLGRSKEEVLVQLAEPYEMNGWSRVPSSDDAMEASKRGDGQTIKMEPGSDQKKPRKIPAISVPICRNKRAESQSDVQSHLQPKESHYESPVTRRAPSFP</sequence>
<accession>A0AAI9V5H4</accession>
<dbReference type="Gene3D" id="3.40.50.150">
    <property type="entry name" value="Vaccinia Virus protein VP39"/>
    <property type="match status" value="1"/>
</dbReference>
<keyword evidence="3" id="KW-0489">Methyltransferase</keyword>
<comment type="caution">
    <text evidence="3">The sequence shown here is derived from an EMBL/GenBank/DDBJ whole genome shotgun (WGS) entry which is preliminary data.</text>
</comment>
<keyword evidence="4" id="KW-1185">Reference proteome</keyword>
<dbReference type="Pfam" id="PF13489">
    <property type="entry name" value="Methyltransf_23"/>
    <property type="match status" value="1"/>
</dbReference>
<dbReference type="Proteomes" id="UP001239213">
    <property type="component" value="Unassembled WGS sequence"/>
</dbReference>
<name>A0AAI9V5H4_9PEZI</name>
<dbReference type="CDD" id="cd02440">
    <property type="entry name" value="AdoMet_MTases"/>
    <property type="match status" value="1"/>
</dbReference>
<proteinExistence type="inferred from homology"/>
<feature type="region of interest" description="Disordered" evidence="2">
    <location>
        <begin position="80"/>
        <end position="99"/>
    </location>
</feature>